<dbReference type="PANTHER" id="PTHR20923">
    <property type="entry name" value="BAT4 PROTEIN-RELATED"/>
    <property type="match status" value="1"/>
</dbReference>
<dbReference type="AlphaFoldDB" id="A0A0C3J124"/>
<evidence type="ECO:0000313" key="4">
    <source>
        <dbReference type="Proteomes" id="UP000054217"/>
    </source>
</evidence>
<dbReference type="InterPro" id="IPR000467">
    <property type="entry name" value="G_patch_dom"/>
</dbReference>
<reference evidence="4" key="2">
    <citation type="submission" date="2015-01" db="EMBL/GenBank/DDBJ databases">
        <title>Evolutionary Origins and Diversification of the Mycorrhizal Mutualists.</title>
        <authorList>
            <consortium name="DOE Joint Genome Institute"/>
            <consortium name="Mycorrhizal Genomics Consortium"/>
            <person name="Kohler A."/>
            <person name="Kuo A."/>
            <person name="Nagy L.G."/>
            <person name="Floudas D."/>
            <person name="Copeland A."/>
            <person name="Barry K.W."/>
            <person name="Cichocki N."/>
            <person name="Veneault-Fourrey C."/>
            <person name="LaButti K."/>
            <person name="Lindquist E.A."/>
            <person name="Lipzen A."/>
            <person name="Lundell T."/>
            <person name="Morin E."/>
            <person name="Murat C."/>
            <person name="Riley R."/>
            <person name="Ohm R."/>
            <person name="Sun H."/>
            <person name="Tunlid A."/>
            <person name="Henrissat B."/>
            <person name="Grigoriev I.V."/>
            <person name="Hibbett D.S."/>
            <person name="Martin F."/>
        </authorList>
    </citation>
    <scope>NUCLEOTIDE SEQUENCE [LARGE SCALE GENOMIC DNA]</scope>
    <source>
        <strain evidence="4">Marx 270</strain>
    </source>
</reference>
<dbReference type="InParanoid" id="A0A0C3J124"/>
<feature type="compositionally biased region" description="Polar residues" evidence="1">
    <location>
        <begin position="67"/>
        <end position="76"/>
    </location>
</feature>
<keyword evidence="4" id="KW-1185">Reference proteome</keyword>
<evidence type="ECO:0000256" key="1">
    <source>
        <dbReference type="SAM" id="MobiDB-lite"/>
    </source>
</evidence>
<dbReference type="PANTHER" id="PTHR20923:SF1">
    <property type="entry name" value="G PATCH DOMAIN AND ANKYRIN REPEAT-CONTAINING PROTEIN 1"/>
    <property type="match status" value="1"/>
</dbReference>
<sequence length="390" mass="42938">MATLSHVIRSEYDPADRERFERETGQVLDGDSLTDPWQTESSFSAHRRLRAAPSFVPATIPYDEWGQNYSSQSADRSSATTTGTSSGTTTHWYRSLVRTKTSTPSKSLTPLPPRPCTVPPPEDVSVSVRKKTLREGINKNNWFIARALRSEPDVNVPSPPSSLADILTRDPPPLPSQGRYKPPVWLHIGPTNKGFAMLQRGGWSEGEGLGAHAARRTEAVKLGKEEVKDAPSLSACRDNVGLAKGKDPSVVAPERAVTNVIDLTQSDSESEEEPDEDFETFEATTMHERTSTQSLDEASAPHSQKSLLTPIPTVLKADRLGIGLKAKTEGPYKRSKKRVTHNAAALAAHIRASKEMQRKKAEVGRGSKGFARLHRREEERRKSMLAYLNG</sequence>
<dbReference type="InterPro" id="IPR039146">
    <property type="entry name" value="GPANK1"/>
</dbReference>
<dbReference type="Pfam" id="PF01585">
    <property type="entry name" value="G-patch"/>
    <property type="match status" value="1"/>
</dbReference>
<feature type="compositionally biased region" description="Low complexity" evidence="1">
    <location>
        <begin position="98"/>
        <end position="109"/>
    </location>
</feature>
<protein>
    <recommendedName>
        <fullName evidence="2">G-patch domain-containing protein</fullName>
    </recommendedName>
</protein>
<feature type="compositionally biased region" description="Basic and acidic residues" evidence="1">
    <location>
        <begin position="354"/>
        <end position="365"/>
    </location>
</feature>
<feature type="domain" description="G-patch" evidence="2">
    <location>
        <begin position="190"/>
        <end position="247"/>
    </location>
</feature>
<feature type="compositionally biased region" description="Polar residues" evidence="1">
    <location>
        <begin position="35"/>
        <end position="44"/>
    </location>
</feature>
<reference evidence="3 4" key="1">
    <citation type="submission" date="2014-04" db="EMBL/GenBank/DDBJ databases">
        <authorList>
            <consortium name="DOE Joint Genome Institute"/>
            <person name="Kuo A."/>
            <person name="Kohler A."/>
            <person name="Costa M.D."/>
            <person name="Nagy L.G."/>
            <person name="Floudas D."/>
            <person name="Copeland A."/>
            <person name="Barry K.W."/>
            <person name="Cichocki N."/>
            <person name="Veneault-Fourrey C."/>
            <person name="LaButti K."/>
            <person name="Lindquist E.A."/>
            <person name="Lipzen A."/>
            <person name="Lundell T."/>
            <person name="Morin E."/>
            <person name="Murat C."/>
            <person name="Sun H."/>
            <person name="Tunlid A."/>
            <person name="Henrissat B."/>
            <person name="Grigoriev I.V."/>
            <person name="Hibbett D.S."/>
            <person name="Martin F."/>
            <person name="Nordberg H.P."/>
            <person name="Cantor M.N."/>
            <person name="Hua S.X."/>
        </authorList>
    </citation>
    <scope>NUCLEOTIDE SEQUENCE [LARGE SCALE GENOMIC DNA]</scope>
    <source>
        <strain evidence="3 4">Marx 270</strain>
    </source>
</reference>
<proteinExistence type="predicted"/>
<dbReference type="PROSITE" id="PS50174">
    <property type="entry name" value="G_PATCH"/>
    <property type="match status" value="1"/>
</dbReference>
<feature type="compositionally biased region" description="Polar residues" evidence="1">
    <location>
        <begin position="291"/>
        <end position="307"/>
    </location>
</feature>
<dbReference type="OrthoDB" id="2538319at2759"/>
<feature type="region of interest" description="Disordered" evidence="1">
    <location>
        <begin position="67"/>
        <end position="123"/>
    </location>
</feature>
<name>A0A0C3J124_PISTI</name>
<feature type="region of interest" description="Disordered" evidence="1">
    <location>
        <begin position="286"/>
        <end position="307"/>
    </location>
</feature>
<feature type="compositionally biased region" description="Basic and acidic residues" evidence="1">
    <location>
        <begin position="8"/>
        <end position="24"/>
    </location>
</feature>
<dbReference type="HOGENOM" id="CLU_056416_0_0_1"/>
<feature type="compositionally biased region" description="Pro residues" evidence="1">
    <location>
        <begin position="110"/>
        <end position="122"/>
    </location>
</feature>
<organism evidence="3 4">
    <name type="scientific">Pisolithus tinctorius Marx 270</name>
    <dbReference type="NCBI Taxonomy" id="870435"/>
    <lineage>
        <taxon>Eukaryota</taxon>
        <taxon>Fungi</taxon>
        <taxon>Dikarya</taxon>
        <taxon>Basidiomycota</taxon>
        <taxon>Agaricomycotina</taxon>
        <taxon>Agaricomycetes</taxon>
        <taxon>Agaricomycetidae</taxon>
        <taxon>Boletales</taxon>
        <taxon>Sclerodermatineae</taxon>
        <taxon>Pisolithaceae</taxon>
        <taxon>Pisolithus</taxon>
    </lineage>
</organism>
<dbReference type="Proteomes" id="UP000054217">
    <property type="component" value="Unassembled WGS sequence"/>
</dbReference>
<feature type="region of interest" description="Disordered" evidence="1">
    <location>
        <begin position="1"/>
        <end position="44"/>
    </location>
</feature>
<dbReference type="EMBL" id="KN831980">
    <property type="protein sequence ID" value="KIO02773.1"/>
    <property type="molecule type" value="Genomic_DNA"/>
</dbReference>
<feature type="region of interest" description="Disordered" evidence="1">
    <location>
        <begin position="354"/>
        <end position="390"/>
    </location>
</feature>
<evidence type="ECO:0000259" key="2">
    <source>
        <dbReference type="PROSITE" id="PS50174"/>
    </source>
</evidence>
<evidence type="ECO:0000313" key="3">
    <source>
        <dbReference type="EMBL" id="KIO02773.1"/>
    </source>
</evidence>
<dbReference type="STRING" id="870435.A0A0C3J124"/>
<dbReference type="GO" id="GO:0003676">
    <property type="term" value="F:nucleic acid binding"/>
    <property type="evidence" value="ECO:0007669"/>
    <property type="project" value="InterPro"/>
</dbReference>
<accession>A0A0C3J124</accession>
<dbReference type="SMART" id="SM00443">
    <property type="entry name" value="G_patch"/>
    <property type="match status" value="1"/>
</dbReference>
<gene>
    <name evidence="3" type="ORF">M404DRAFT_9700</name>
</gene>
<feature type="compositionally biased region" description="Low complexity" evidence="1">
    <location>
        <begin position="77"/>
        <end position="90"/>
    </location>
</feature>